<dbReference type="Pfam" id="PF04350">
    <property type="entry name" value="PilO"/>
    <property type="match status" value="1"/>
</dbReference>
<gene>
    <name evidence="3" type="ORF">OD816_000422</name>
</gene>
<dbReference type="PANTHER" id="PTHR39555">
    <property type="entry name" value="FIMBRIAL ASSEMBLY PROTEIN PILO-LIKE PROTEIN-RELATED"/>
    <property type="match status" value="1"/>
</dbReference>
<dbReference type="AlphaFoldDB" id="A0AAE3P124"/>
<dbReference type="InterPro" id="IPR014717">
    <property type="entry name" value="Transl_elong_EF1B/ribsomal_bS6"/>
</dbReference>
<dbReference type="Gene3D" id="3.30.70.60">
    <property type="match status" value="1"/>
</dbReference>
<evidence type="ECO:0000256" key="1">
    <source>
        <dbReference type="SAM" id="Coils"/>
    </source>
</evidence>
<sequence>MKALLEKLQTWEETATKREKFLIVFVSVLVPLFLFYQFYYVQAKEKINILREDVKKLDLEIKKYENSVKKIKVLEVQMKQRREFLNRIKKILPSEKEIPDILRQISDLAKENNLEIITFEPGKEKSQDYYNIIPLKMEIEGRFSNIVNFLNSIESLQRLVVLNDIKFQIKNNQLNAMTTFYTFKYTGVPLKKKETKKGKKR</sequence>
<name>A0AAE3P124_9BACT</name>
<proteinExistence type="predicted"/>
<feature type="transmembrane region" description="Helical" evidence="2">
    <location>
        <begin position="21"/>
        <end position="41"/>
    </location>
</feature>
<keyword evidence="2" id="KW-1133">Transmembrane helix</keyword>
<keyword evidence="2" id="KW-0812">Transmembrane</keyword>
<dbReference type="Proteomes" id="UP001144110">
    <property type="component" value="Unassembled WGS sequence"/>
</dbReference>
<dbReference type="EMBL" id="JAPHEG010000002">
    <property type="protein sequence ID" value="MDF2953177.1"/>
    <property type="molecule type" value="Genomic_DNA"/>
</dbReference>
<dbReference type="InterPro" id="IPR007445">
    <property type="entry name" value="PilO"/>
</dbReference>
<organism evidence="3 4">
    <name type="scientific">Candidatus Thermodesulfobacterium syntrophicum</name>
    <dbReference type="NCBI Taxonomy" id="3060442"/>
    <lineage>
        <taxon>Bacteria</taxon>
        <taxon>Pseudomonadati</taxon>
        <taxon>Thermodesulfobacteriota</taxon>
        <taxon>Thermodesulfobacteria</taxon>
        <taxon>Thermodesulfobacteriales</taxon>
        <taxon>Thermodesulfobacteriaceae</taxon>
        <taxon>Thermodesulfobacterium</taxon>
    </lineage>
</organism>
<evidence type="ECO:0000313" key="3">
    <source>
        <dbReference type="EMBL" id="MDF2953177.1"/>
    </source>
</evidence>
<protein>
    <submittedName>
        <fullName evidence="3">Type IV pilus assembly protein PilO</fullName>
    </submittedName>
</protein>
<keyword evidence="2" id="KW-0472">Membrane</keyword>
<comment type="caution">
    <text evidence="3">The sequence shown here is derived from an EMBL/GenBank/DDBJ whole genome shotgun (WGS) entry which is preliminary data.</text>
</comment>
<evidence type="ECO:0000313" key="4">
    <source>
        <dbReference type="Proteomes" id="UP001144110"/>
    </source>
</evidence>
<reference evidence="3" key="1">
    <citation type="submission" date="2022-11" db="EMBL/GenBank/DDBJ databases">
        <title>Candidatus Alkanophaga archaea from heated hydrothermal vent sediment oxidize petroleum alkanes.</title>
        <authorList>
            <person name="Zehnle H."/>
            <person name="Laso-Perez R."/>
            <person name="Lipp J."/>
            <person name="Teske A."/>
            <person name="Wegener G."/>
        </authorList>
    </citation>
    <scope>NUCLEOTIDE SEQUENCE</scope>
    <source>
        <strain evidence="3">MCA70</strain>
    </source>
</reference>
<evidence type="ECO:0000256" key="2">
    <source>
        <dbReference type="SAM" id="Phobius"/>
    </source>
</evidence>
<accession>A0AAE3P124</accession>
<feature type="coiled-coil region" evidence="1">
    <location>
        <begin position="40"/>
        <end position="74"/>
    </location>
</feature>
<dbReference type="GO" id="GO:0043107">
    <property type="term" value="P:type IV pilus-dependent motility"/>
    <property type="evidence" value="ECO:0007669"/>
    <property type="project" value="InterPro"/>
</dbReference>
<dbReference type="GO" id="GO:0043683">
    <property type="term" value="P:type IV pilus assembly"/>
    <property type="evidence" value="ECO:0007669"/>
    <property type="project" value="InterPro"/>
</dbReference>
<keyword evidence="1" id="KW-0175">Coiled coil</keyword>
<dbReference type="PANTHER" id="PTHR39555:SF1">
    <property type="entry name" value="TYPE IV PILUS INNER MEMBRANE COMPONENT PILO"/>
    <property type="match status" value="1"/>
</dbReference>